<feature type="region of interest" description="Disordered" evidence="1">
    <location>
        <begin position="57"/>
        <end position="77"/>
    </location>
</feature>
<name>A0A1I4N7W1_9FIRM</name>
<proteinExistence type="predicted"/>
<protein>
    <submittedName>
        <fullName evidence="2">Uncharacterized protein</fullName>
    </submittedName>
</protein>
<keyword evidence="3" id="KW-1185">Reference proteome</keyword>
<accession>A0A1I4N7W1</accession>
<gene>
    <name evidence="2" type="ORF">SAMN04490355_104217</name>
</gene>
<dbReference type="Proteomes" id="UP000199520">
    <property type="component" value="Unassembled WGS sequence"/>
</dbReference>
<reference evidence="3" key="1">
    <citation type="submission" date="2016-10" db="EMBL/GenBank/DDBJ databases">
        <authorList>
            <person name="Varghese N."/>
            <person name="Submissions S."/>
        </authorList>
    </citation>
    <scope>NUCLEOTIDE SEQUENCE [LARGE SCALE GENOMIC DNA]</scope>
    <source>
        <strain evidence="3">DSM 13327</strain>
    </source>
</reference>
<evidence type="ECO:0000313" key="3">
    <source>
        <dbReference type="Proteomes" id="UP000199520"/>
    </source>
</evidence>
<dbReference type="EMBL" id="FOTS01000042">
    <property type="protein sequence ID" value="SFM11601.1"/>
    <property type="molecule type" value="Genomic_DNA"/>
</dbReference>
<evidence type="ECO:0000256" key="1">
    <source>
        <dbReference type="SAM" id="MobiDB-lite"/>
    </source>
</evidence>
<dbReference type="STRING" id="1123291.SAMN04490355_104217"/>
<sequence length="77" mass="9300">MQDNKGLSLKGWHMELLNQQVIKWLREVKENGEKPEILTEEIVRKLMEQLQANNSRIKELSNKQRETDKRLEEFIEH</sequence>
<evidence type="ECO:0000313" key="2">
    <source>
        <dbReference type="EMBL" id="SFM11601.1"/>
    </source>
</evidence>
<organism evidence="2 3">
    <name type="scientific">Pelosinus propionicus DSM 13327</name>
    <dbReference type="NCBI Taxonomy" id="1123291"/>
    <lineage>
        <taxon>Bacteria</taxon>
        <taxon>Bacillati</taxon>
        <taxon>Bacillota</taxon>
        <taxon>Negativicutes</taxon>
        <taxon>Selenomonadales</taxon>
        <taxon>Sporomusaceae</taxon>
        <taxon>Pelosinus</taxon>
    </lineage>
</organism>
<dbReference type="AlphaFoldDB" id="A0A1I4N7W1"/>